<keyword evidence="3" id="KW-1185">Reference proteome</keyword>
<dbReference type="EMBL" id="ML179786">
    <property type="protein sequence ID" value="THU81705.1"/>
    <property type="molecule type" value="Genomic_DNA"/>
</dbReference>
<protein>
    <recommendedName>
        <fullName evidence="4">F-box domain-containing protein</fullName>
    </recommendedName>
</protein>
<dbReference type="AlphaFoldDB" id="A0A4V6T508"/>
<evidence type="ECO:0000313" key="2">
    <source>
        <dbReference type="EMBL" id="THU91004.1"/>
    </source>
</evidence>
<accession>A0A4V6T508</accession>
<gene>
    <name evidence="2" type="ORF">K435DRAFT_603998</name>
    <name evidence="1" type="ORF">K435DRAFT_606760</name>
</gene>
<evidence type="ECO:0008006" key="4">
    <source>
        <dbReference type="Google" id="ProtNLM"/>
    </source>
</evidence>
<organism evidence="1 3">
    <name type="scientific">Dendrothele bispora (strain CBS 962.96)</name>
    <dbReference type="NCBI Taxonomy" id="1314807"/>
    <lineage>
        <taxon>Eukaryota</taxon>
        <taxon>Fungi</taxon>
        <taxon>Dikarya</taxon>
        <taxon>Basidiomycota</taxon>
        <taxon>Agaricomycotina</taxon>
        <taxon>Agaricomycetes</taxon>
        <taxon>Agaricomycetidae</taxon>
        <taxon>Agaricales</taxon>
        <taxon>Agaricales incertae sedis</taxon>
        <taxon>Dendrothele</taxon>
    </lineage>
</organism>
<name>A0A4V6T508_DENBC</name>
<reference evidence="1 3" key="1">
    <citation type="journal article" date="2019" name="Nat. Ecol. Evol.">
        <title>Megaphylogeny resolves global patterns of mushroom evolution.</title>
        <authorList>
            <person name="Varga T."/>
            <person name="Krizsan K."/>
            <person name="Foldi C."/>
            <person name="Dima B."/>
            <person name="Sanchez-Garcia M."/>
            <person name="Sanchez-Ramirez S."/>
            <person name="Szollosi G.J."/>
            <person name="Szarkandi J.G."/>
            <person name="Papp V."/>
            <person name="Albert L."/>
            <person name="Andreopoulos W."/>
            <person name="Angelini C."/>
            <person name="Antonin V."/>
            <person name="Barry K.W."/>
            <person name="Bougher N.L."/>
            <person name="Buchanan P."/>
            <person name="Buyck B."/>
            <person name="Bense V."/>
            <person name="Catcheside P."/>
            <person name="Chovatia M."/>
            <person name="Cooper J."/>
            <person name="Damon W."/>
            <person name="Desjardin D."/>
            <person name="Finy P."/>
            <person name="Geml J."/>
            <person name="Haridas S."/>
            <person name="Hughes K."/>
            <person name="Justo A."/>
            <person name="Karasinski D."/>
            <person name="Kautmanova I."/>
            <person name="Kiss B."/>
            <person name="Kocsube S."/>
            <person name="Kotiranta H."/>
            <person name="LaButti K.M."/>
            <person name="Lechner B.E."/>
            <person name="Liimatainen K."/>
            <person name="Lipzen A."/>
            <person name="Lukacs Z."/>
            <person name="Mihaltcheva S."/>
            <person name="Morgado L.N."/>
            <person name="Niskanen T."/>
            <person name="Noordeloos M.E."/>
            <person name="Ohm R.A."/>
            <person name="Ortiz-Santana B."/>
            <person name="Ovrebo C."/>
            <person name="Racz N."/>
            <person name="Riley R."/>
            <person name="Savchenko A."/>
            <person name="Shiryaev A."/>
            <person name="Soop K."/>
            <person name="Spirin V."/>
            <person name="Szebenyi C."/>
            <person name="Tomsovsky M."/>
            <person name="Tulloss R.E."/>
            <person name="Uehling J."/>
            <person name="Grigoriev I.V."/>
            <person name="Vagvolgyi C."/>
            <person name="Papp T."/>
            <person name="Martin F.M."/>
            <person name="Miettinen O."/>
            <person name="Hibbett D.S."/>
            <person name="Nagy L.G."/>
        </authorList>
    </citation>
    <scope>NUCLEOTIDE SEQUENCE [LARGE SCALE GENOMIC DNA]</scope>
    <source>
        <strain evidence="1 3">CBS 962.96</strain>
    </source>
</reference>
<evidence type="ECO:0000313" key="3">
    <source>
        <dbReference type="Proteomes" id="UP000297245"/>
    </source>
</evidence>
<dbReference type="OrthoDB" id="2977329at2759"/>
<feature type="non-terminal residue" evidence="1">
    <location>
        <position position="51"/>
    </location>
</feature>
<evidence type="ECO:0000313" key="1">
    <source>
        <dbReference type="EMBL" id="THU81705.1"/>
    </source>
</evidence>
<dbReference type="EMBL" id="ML179318">
    <property type="protein sequence ID" value="THU91004.1"/>
    <property type="molecule type" value="Genomic_DNA"/>
</dbReference>
<sequence>MPSLPPTFDLPQELIDTLIDQVQDCPHTLRSCSLVARLWLPRSRVHLFKRI</sequence>
<proteinExistence type="predicted"/>
<dbReference type="Proteomes" id="UP000297245">
    <property type="component" value="Unassembled WGS sequence"/>
</dbReference>